<gene>
    <name evidence="13" type="primary">norM</name>
    <name evidence="13" type="ORF">CLOACE_16650</name>
</gene>
<evidence type="ECO:0000256" key="2">
    <source>
        <dbReference type="ARBA" id="ARBA00004651"/>
    </source>
</evidence>
<evidence type="ECO:0000256" key="7">
    <source>
        <dbReference type="ARBA" id="ARBA00022692"/>
    </source>
</evidence>
<feature type="transmembrane region" description="Helical" evidence="12">
    <location>
        <begin position="131"/>
        <end position="149"/>
    </location>
</feature>
<dbReference type="EMBL" id="LZFO01000025">
    <property type="protein sequence ID" value="OFI05507.1"/>
    <property type="molecule type" value="Genomic_DNA"/>
</dbReference>
<keyword evidence="14" id="KW-1185">Reference proteome</keyword>
<feature type="transmembrane region" description="Helical" evidence="12">
    <location>
        <begin position="355"/>
        <end position="378"/>
    </location>
</feature>
<evidence type="ECO:0000256" key="6">
    <source>
        <dbReference type="ARBA" id="ARBA00022475"/>
    </source>
</evidence>
<keyword evidence="9" id="KW-0406">Ion transport</keyword>
<dbReference type="GO" id="GO:0006811">
    <property type="term" value="P:monoatomic ion transport"/>
    <property type="evidence" value="ECO:0007669"/>
    <property type="project" value="UniProtKB-KW"/>
</dbReference>
<feature type="transmembrane region" description="Helical" evidence="12">
    <location>
        <begin position="21"/>
        <end position="38"/>
    </location>
</feature>
<feature type="transmembrane region" description="Helical" evidence="12">
    <location>
        <begin position="390"/>
        <end position="412"/>
    </location>
</feature>
<dbReference type="Proteomes" id="UP000175744">
    <property type="component" value="Unassembled WGS sequence"/>
</dbReference>
<reference evidence="13 14" key="1">
    <citation type="submission" date="2016-06" db="EMBL/GenBank/DDBJ databases">
        <title>Genome sequence of Clostridium acetireducens DSM 10703.</title>
        <authorList>
            <person name="Poehlein A."/>
            <person name="Fluechter S."/>
            <person name="Duerre P."/>
            <person name="Daniel R."/>
        </authorList>
    </citation>
    <scope>NUCLEOTIDE SEQUENCE [LARGE SCALE GENOMIC DNA]</scope>
    <source>
        <strain evidence="13 14">DSM 10703</strain>
    </source>
</reference>
<feature type="transmembrane region" description="Helical" evidence="12">
    <location>
        <begin position="194"/>
        <end position="215"/>
    </location>
</feature>
<dbReference type="OrthoDB" id="62420at2"/>
<feature type="transmembrane region" description="Helical" evidence="12">
    <location>
        <begin position="161"/>
        <end position="182"/>
    </location>
</feature>
<dbReference type="PIRSF" id="PIRSF006603">
    <property type="entry name" value="DinF"/>
    <property type="match status" value="1"/>
</dbReference>
<evidence type="ECO:0000256" key="3">
    <source>
        <dbReference type="ARBA" id="ARBA00020268"/>
    </source>
</evidence>
<dbReference type="InterPro" id="IPR050222">
    <property type="entry name" value="MATE_MdtK"/>
</dbReference>
<evidence type="ECO:0000256" key="1">
    <source>
        <dbReference type="ARBA" id="ARBA00003408"/>
    </source>
</evidence>
<comment type="caution">
    <text evidence="13">The sequence shown here is derived from an EMBL/GenBank/DDBJ whole genome shotgun (WGS) entry which is preliminary data.</text>
</comment>
<accession>A0A1E8EXK8</accession>
<dbReference type="PANTHER" id="PTHR43298">
    <property type="entry name" value="MULTIDRUG RESISTANCE PROTEIN NORM-RELATED"/>
    <property type="match status" value="1"/>
</dbReference>
<evidence type="ECO:0000256" key="12">
    <source>
        <dbReference type="SAM" id="Phobius"/>
    </source>
</evidence>
<evidence type="ECO:0000256" key="8">
    <source>
        <dbReference type="ARBA" id="ARBA00022989"/>
    </source>
</evidence>
<feature type="transmembrane region" description="Helical" evidence="12">
    <location>
        <begin position="418"/>
        <end position="438"/>
    </location>
</feature>
<evidence type="ECO:0000256" key="9">
    <source>
        <dbReference type="ARBA" id="ARBA00023065"/>
    </source>
</evidence>
<feature type="transmembrane region" description="Helical" evidence="12">
    <location>
        <begin position="53"/>
        <end position="75"/>
    </location>
</feature>
<keyword evidence="5" id="KW-0050">Antiport</keyword>
<dbReference type="GO" id="GO:0005886">
    <property type="term" value="C:plasma membrane"/>
    <property type="evidence" value="ECO:0007669"/>
    <property type="project" value="UniProtKB-SubCell"/>
</dbReference>
<dbReference type="NCBIfam" id="TIGR00797">
    <property type="entry name" value="matE"/>
    <property type="match status" value="1"/>
</dbReference>
<evidence type="ECO:0000256" key="5">
    <source>
        <dbReference type="ARBA" id="ARBA00022449"/>
    </source>
</evidence>
<keyword evidence="7 12" id="KW-0812">Transmembrane</keyword>
<organism evidence="13 14">
    <name type="scientific">Clostridium acetireducens DSM 10703</name>
    <dbReference type="NCBI Taxonomy" id="1121290"/>
    <lineage>
        <taxon>Bacteria</taxon>
        <taxon>Bacillati</taxon>
        <taxon>Bacillota</taxon>
        <taxon>Clostridia</taxon>
        <taxon>Eubacteriales</taxon>
        <taxon>Clostridiaceae</taxon>
        <taxon>Clostridium</taxon>
    </lineage>
</organism>
<evidence type="ECO:0000313" key="14">
    <source>
        <dbReference type="Proteomes" id="UP000175744"/>
    </source>
</evidence>
<feature type="transmembrane region" description="Helical" evidence="12">
    <location>
        <begin position="313"/>
        <end position="335"/>
    </location>
</feature>
<dbReference type="InterPro" id="IPR002528">
    <property type="entry name" value="MATE_fam"/>
</dbReference>
<feature type="transmembrane region" description="Helical" evidence="12">
    <location>
        <begin position="87"/>
        <end position="111"/>
    </location>
</feature>
<keyword evidence="6" id="KW-1003">Cell membrane</keyword>
<dbReference type="AlphaFoldDB" id="A0A1E8EXK8"/>
<keyword evidence="4" id="KW-0813">Transport</keyword>
<protein>
    <recommendedName>
        <fullName evidence="3">Probable multidrug resistance protein NorM</fullName>
    </recommendedName>
    <alternativeName>
        <fullName evidence="11">Multidrug-efflux transporter</fullName>
    </alternativeName>
</protein>
<dbReference type="Pfam" id="PF01554">
    <property type="entry name" value="MatE"/>
    <property type="match status" value="2"/>
</dbReference>
<dbReference type="RefSeq" id="WP_070110636.1">
    <property type="nucleotide sequence ID" value="NZ_LZFO01000025.1"/>
</dbReference>
<dbReference type="STRING" id="1121290.CLAOCE_16650"/>
<dbReference type="GO" id="GO:0042910">
    <property type="term" value="F:xenobiotic transmembrane transporter activity"/>
    <property type="evidence" value="ECO:0007669"/>
    <property type="project" value="InterPro"/>
</dbReference>
<comment type="subcellular location">
    <subcellularLocation>
        <location evidence="2">Cell membrane</location>
        <topology evidence="2">Multi-pass membrane protein</topology>
    </subcellularLocation>
</comment>
<name>A0A1E8EXK8_9CLOT</name>
<proteinExistence type="predicted"/>
<dbReference type="GO" id="GO:0015297">
    <property type="term" value="F:antiporter activity"/>
    <property type="evidence" value="ECO:0007669"/>
    <property type="project" value="UniProtKB-KW"/>
</dbReference>
<evidence type="ECO:0000256" key="11">
    <source>
        <dbReference type="ARBA" id="ARBA00031636"/>
    </source>
</evidence>
<evidence type="ECO:0000313" key="13">
    <source>
        <dbReference type="EMBL" id="OFI05507.1"/>
    </source>
</evidence>
<dbReference type="PANTHER" id="PTHR43298:SF4">
    <property type="entry name" value="DRUG_SODIUM ANTIPORTER"/>
    <property type="match status" value="1"/>
</dbReference>
<evidence type="ECO:0000256" key="4">
    <source>
        <dbReference type="ARBA" id="ARBA00022448"/>
    </source>
</evidence>
<keyword evidence="8 12" id="KW-1133">Transmembrane helix</keyword>
<sequence length="443" mass="49016">MLYKNSIKDVLKLAIPAVGEMILYMTIWVLDTIMVGQYGGKLSVSTVGISSEIIYTFINIFISVGISIGIASIVARKVGAKKYDSASEYATIGFSIGMLISLIIFLCIFILPDKILTLAGAEEDVINLGIIYMKIASIGMLFNMLMNMLNGVLRGYGNTKTPLIASIIINIINLFLDYSLIFGHFNFPELGVKGAAIATSIAQFSGFLFIAFYTYKTSKIKINFLYLKNIKKHKLKEILKLSIPSSMQQGSLDFSRLLSTFIIMRIGTVAFAANQITTTIESLSFMPAWGFSVAATTLVGHKIGEKNIKKAKEYAYTCATLGCLLMLLCSILFLSAPKFLISLFIKSSEKEVINLGIICLMIAALEQVPMGISMILGGALKGYGDTKTPFVISLISSWLIRLPLIFYFISILKLSVIYVWWITSIQWIFEGLTIFLLFKKKIN</sequence>
<dbReference type="CDD" id="cd13137">
    <property type="entry name" value="MATE_NorM_like"/>
    <property type="match status" value="1"/>
</dbReference>
<dbReference type="InterPro" id="IPR048279">
    <property type="entry name" value="MdtK-like"/>
</dbReference>
<dbReference type="PATRIC" id="fig|1121290.3.peg.1655"/>
<evidence type="ECO:0000256" key="10">
    <source>
        <dbReference type="ARBA" id="ARBA00023136"/>
    </source>
</evidence>
<keyword evidence="10 12" id="KW-0472">Membrane</keyword>
<comment type="function">
    <text evidence="1">Multidrug efflux pump.</text>
</comment>